<sequence>MRDNDGRKLDHATLEALRVRAVDRIKAGTSVADVAKTLGLHRGSVYRWWWQYLQGGTEALQAKPVPGRPPTLTDAQLARLGEIVACSDPRQLQFDFGLWTREMIATVVVREFGVQLHPSTIGRILRKLGFSPQRPLHRAYEQNPEAVHQWKTEVFPKIREQAKKDKATIYFADEAGVRSDYHSGTTWAPRGHTPTVRSTGARYRLNMLSAVTATGALRFMIREGGVNATVFVEFCKRLLADADGPVYLVVDGHPAHRAKITQQFVTSTGGRLKLFFLPGYSPELNPDEWVWKNVKHDRIGKTSIIDGDHFKAIVATALRRLQRRVNTIRGFFADPHLAYITA</sequence>
<dbReference type="SUPFAM" id="SSF46689">
    <property type="entry name" value="Homeodomain-like"/>
    <property type="match status" value="1"/>
</dbReference>
<evidence type="ECO:0000259" key="3">
    <source>
        <dbReference type="Pfam" id="PF13592"/>
    </source>
</evidence>
<name>A0A1X1VYD5_MYCGS</name>
<dbReference type="InterPro" id="IPR025959">
    <property type="entry name" value="Winged_HTH_dom"/>
</dbReference>
<dbReference type="Pfam" id="PF13358">
    <property type="entry name" value="DDE_3"/>
    <property type="match status" value="1"/>
</dbReference>
<protein>
    <submittedName>
        <fullName evidence="4">Transposase</fullName>
    </submittedName>
</protein>
<dbReference type="Pfam" id="PF13592">
    <property type="entry name" value="HTH_33"/>
    <property type="match status" value="1"/>
</dbReference>
<organism evidence="4 5">
    <name type="scientific">Mycobacterium gastri</name>
    <dbReference type="NCBI Taxonomy" id="1777"/>
    <lineage>
        <taxon>Bacteria</taxon>
        <taxon>Bacillati</taxon>
        <taxon>Actinomycetota</taxon>
        <taxon>Actinomycetes</taxon>
        <taxon>Mycobacteriales</taxon>
        <taxon>Mycobacteriaceae</taxon>
        <taxon>Mycobacterium</taxon>
    </lineage>
</organism>
<dbReference type="InterPro" id="IPR038717">
    <property type="entry name" value="Tc1-like_DDE_dom"/>
</dbReference>
<dbReference type="AlphaFoldDB" id="A0A1X1VYD5"/>
<evidence type="ECO:0000313" key="5">
    <source>
        <dbReference type="Proteomes" id="UP000193738"/>
    </source>
</evidence>
<proteinExistence type="predicted"/>
<feature type="domain" description="Insertion element IS150 protein InsJ-like helix-turn-helix" evidence="2">
    <location>
        <begin position="18"/>
        <end position="69"/>
    </location>
</feature>
<dbReference type="Gene3D" id="3.30.420.10">
    <property type="entry name" value="Ribonuclease H-like superfamily/Ribonuclease H"/>
    <property type="match status" value="1"/>
</dbReference>
<feature type="domain" description="Winged helix-turn helix" evidence="3">
    <location>
        <begin position="95"/>
        <end position="153"/>
    </location>
</feature>
<dbReference type="InterPro" id="IPR047655">
    <property type="entry name" value="Transpos_IS630-like"/>
</dbReference>
<dbReference type="NCBIfam" id="NF033545">
    <property type="entry name" value="transpos_IS630"/>
    <property type="match status" value="1"/>
</dbReference>
<comment type="caution">
    <text evidence="4">The sequence shown here is derived from an EMBL/GenBank/DDBJ whole genome shotgun (WGS) entry which is preliminary data.</text>
</comment>
<dbReference type="Pfam" id="PF13518">
    <property type="entry name" value="HTH_28"/>
    <property type="match status" value="1"/>
</dbReference>
<dbReference type="RefSeq" id="WP_085104959.1">
    <property type="nucleotide sequence ID" value="NZ_LQOX01000054.1"/>
</dbReference>
<dbReference type="EMBL" id="LQOX01000054">
    <property type="protein sequence ID" value="ORV74957.1"/>
    <property type="molecule type" value="Genomic_DNA"/>
</dbReference>
<evidence type="ECO:0000259" key="2">
    <source>
        <dbReference type="Pfam" id="PF13518"/>
    </source>
</evidence>
<feature type="domain" description="Tc1-like transposase DDE" evidence="1">
    <location>
        <begin position="169"/>
        <end position="307"/>
    </location>
</feature>
<accession>A0A1X1VYD5</accession>
<evidence type="ECO:0000313" key="4">
    <source>
        <dbReference type="EMBL" id="ORV74957.1"/>
    </source>
</evidence>
<reference evidence="4 5" key="1">
    <citation type="submission" date="2016-01" db="EMBL/GenBank/DDBJ databases">
        <title>The new phylogeny of the genus Mycobacterium.</title>
        <authorList>
            <person name="Tarcisio F."/>
            <person name="Conor M."/>
            <person name="Antonella G."/>
            <person name="Elisabetta G."/>
            <person name="Giulia F.S."/>
            <person name="Sara T."/>
            <person name="Anna F."/>
            <person name="Clotilde B."/>
            <person name="Roberto B."/>
            <person name="Veronica D.S."/>
            <person name="Fabio R."/>
            <person name="Monica P."/>
            <person name="Olivier J."/>
            <person name="Enrico T."/>
            <person name="Nicola S."/>
        </authorList>
    </citation>
    <scope>NUCLEOTIDE SEQUENCE [LARGE SCALE GENOMIC DNA]</scope>
    <source>
        <strain evidence="4 5">DSM 43505</strain>
    </source>
</reference>
<dbReference type="PANTHER" id="PTHR46564:SF1">
    <property type="entry name" value="TRANSPOSASE"/>
    <property type="match status" value="1"/>
</dbReference>
<dbReference type="STRING" id="1777.AWC07_23945"/>
<dbReference type="Proteomes" id="UP000193738">
    <property type="component" value="Unassembled WGS sequence"/>
</dbReference>
<keyword evidence="5" id="KW-1185">Reference proteome</keyword>
<dbReference type="InterPro" id="IPR055247">
    <property type="entry name" value="InsJ-like_HTH"/>
</dbReference>
<dbReference type="InterPro" id="IPR009057">
    <property type="entry name" value="Homeodomain-like_sf"/>
</dbReference>
<dbReference type="InterPro" id="IPR036397">
    <property type="entry name" value="RNaseH_sf"/>
</dbReference>
<dbReference type="PANTHER" id="PTHR46564">
    <property type="entry name" value="TRANSPOSASE"/>
    <property type="match status" value="1"/>
</dbReference>
<gene>
    <name evidence="4" type="ORF">AWC07_23945</name>
</gene>
<dbReference type="GO" id="GO:0003676">
    <property type="term" value="F:nucleic acid binding"/>
    <property type="evidence" value="ECO:0007669"/>
    <property type="project" value="InterPro"/>
</dbReference>
<evidence type="ECO:0000259" key="1">
    <source>
        <dbReference type="Pfam" id="PF13358"/>
    </source>
</evidence>